<evidence type="ECO:0000313" key="1">
    <source>
        <dbReference type="EMBL" id="ESN92914.1"/>
    </source>
</evidence>
<dbReference type="EnsemblMetazoa" id="HelroT165050">
    <property type="protein sequence ID" value="HelroP165050"/>
    <property type="gene ID" value="HelroG165050"/>
</dbReference>
<name>T1EW73_HELRO</name>
<dbReference type="RefSeq" id="XP_009029197.1">
    <property type="nucleotide sequence ID" value="XM_009030949.1"/>
</dbReference>
<dbReference type="EMBL" id="AMQM01001923">
    <property type="status" value="NOT_ANNOTATED_CDS"/>
    <property type="molecule type" value="Genomic_DNA"/>
</dbReference>
<organism evidence="2 3">
    <name type="scientific">Helobdella robusta</name>
    <name type="common">Californian leech</name>
    <dbReference type="NCBI Taxonomy" id="6412"/>
    <lineage>
        <taxon>Eukaryota</taxon>
        <taxon>Metazoa</taxon>
        <taxon>Spiralia</taxon>
        <taxon>Lophotrochozoa</taxon>
        <taxon>Annelida</taxon>
        <taxon>Clitellata</taxon>
        <taxon>Hirudinea</taxon>
        <taxon>Rhynchobdellida</taxon>
        <taxon>Glossiphoniidae</taxon>
        <taxon>Helobdella</taxon>
    </lineage>
</organism>
<dbReference type="InParanoid" id="T1EW73"/>
<dbReference type="GeneID" id="20200823"/>
<dbReference type="KEGG" id="hro:HELRODRAFT_165050"/>
<dbReference type="AlphaFoldDB" id="T1EW73"/>
<protein>
    <recommendedName>
        <fullName evidence="4">EGF-like domain-containing protein</fullName>
    </recommendedName>
</protein>
<evidence type="ECO:0008006" key="4">
    <source>
        <dbReference type="Google" id="ProtNLM"/>
    </source>
</evidence>
<keyword evidence="3" id="KW-1185">Reference proteome</keyword>
<reference evidence="2" key="3">
    <citation type="submission" date="2015-06" db="UniProtKB">
        <authorList>
            <consortium name="EnsemblMetazoa"/>
        </authorList>
    </citation>
    <scope>IDENTIFICATION</scope>
</reference>
<dbReference type="SUPFAM" id="SSF57196">
    <property type="entry name" value="EGF/Laminin"/>
    <property type="match status" value="1"/>
</dbReference>
<dbReference type="Proteomes" id="UP000015101">
    <property type="component" value="Unassembled WGS sequence"/>
</dbReference>
<dbReference type="EMBL" id="KB097639">
    <property type="protein sequence ID" value="ESN92914.1"/>
    <property type="molecule type" value="Genomic_DNA"/>
</dbReference>
<accession>T1EW73</accession>
<sequence>MSAQKKFWLKLRPKQDYLVLAEAGPSTTALRCKYNNLQICVANSTIYSTAFYVNIITIPKLRLVCSDVCQRTAHNQYKCTCRHGRVLSPDGKTCSTDVHVPAIYLASNTFLTRLIIDNIGSDSFEKINNIRFNGLTSLSFDPITYSIYFSDTSLNENLPNVDDMFGQHNSIVNPEHENNELINNNRDDNMDDVIGLVHLETLVM</sequence>
<evidence type="ECO:0000313" key="2">
    <source>
        <dbReference type="EnsemblMetazoa" id="HelroP165050"/>
    </source>
</evidence>
<proteinExistence type="predicted"/>
<dbReference type="Gene3D" id="2.10.25.10">
    <property type="entry name" value="Laminin"/>
    <property type="match status" value="1"/>
</dbReference>
<reference evidence="3" key="1">
    <citation type="submission" date="2012-12" db="EMBL/GenBank/DDBJ databases">
        <authorList>
            <person name="Hellsten U."/>
            <person name="Grimwood J."/>
            <person name="Chapman J.A."/>
            <person name="Shapiro H."/>
            <person name="Aerts A."/>
            <person name="Otillar R.P."/>
            <person name="Terry A.Y."/>
            <person name="Boore J.L."/>
            <person name="Simakov O."/>
            <person name="Marletaz F."/>
            <person name="Cho S.-J."/>
            <person name="Edsinger-Gonzales E."/>
            <person name="Havlak P."/>
            <person name="Kuo D.-H."/>
            <person name="Larsson T."/>
            <person name="Lv J."/>
            <person name="Arendt D."/>
            <person name="Savage R."/>
            <person name="Osoegawa K."/>
            <person name="de Jong P."/>
            <person name="Lindberg D.R."/>
            <person name="Seaver E.C."/>
            <person name="Weisblat D.A."/>
            <person name="Putnam N.H."/>
            <person name="Grigoriev I.V."/>
            <person name="Rokhsar D.S."/>
        </authorList>
    </citation>
    <scope>NUCLEOTIDE SEQUENCE</scope>
</reference>
<dbReference type="CTD" id="20200823"/>
<evidence type="ECO:0000313" key="3">
    <source>
        <dbReference type="Proteomes" id="UP000015101"/>
    </source>
</evidence>
<gene>
    <name evidence="2" type="primary">20200823</name>
    <name evidence="1" type="ORF">HELRODRAFT_165050</name>
</gene>
<reference evidence="1 3" key="2">
    <citation type="journal article" date="2013" name="Nature">
        <title>Insights into bilaterian evolution from three spiralian genomes.</title>
        <authorList>
            <person name="Simakov O."/>
            <person name="Marletaz F."/>
            <person name="Cho S.J."/>
            <person name="Edsinger-Gonzales E."/>
            <person name="Havlak P."/>
            <person name="Hellsten U."/>
            <person name="Kuo D.H."/>
            <person name="Larsson T."/>
            <person name="Lv J."/>
            <person name="Arendt D."/>
            <person name="Savage R."/>
            <person name="Osoegawa K."/>
            <person name="de Jong P."/>
            <person name="Grimwood J."/>
            <person name="Chapman J.A."/>
            <person name="Shapiro H."/>
            <person name="Aerts A."/>
            <person name="Otillar R.P."/>
            <person name="Terry A.Y."/>
            <person name="Boore J.L."/>
            <person name="Grigoriev I.V."/>
            <person name="Lindberg D.R."/>
            <person name="Seaver E.C."/>
            <person name="Weisblat D.A."/>
            <person name="Putnam N.H."/>
            <person name="Rokhsar D.S."/>
        </authorList>
    </citation>
    <scope>NUCLEOTIDE SEQUENCE</scope>
</reference>
<dbReference type="HOGENOM" id="CLU_1344580_0_0_1"/>